<accession>A0AAV1Z928</accession>
<keyword evidence="4" id="KW-1185">Reference proteome</keyword>
<evidence type="ECO:0000256" key="1">
    <source>
        <dbReference type="SAM" id="MobiDB-lite"/>
    </source>
</evidence>
<dbReference type="AlphaFoldDB" id="A0AAV1Z928"/>
<feature type="region of interest" description="Disordered" evidence="1">
    <location>
        <begin position="108"/>
        <end position="137"/>
    </location>
</feature>
<sequence length="171" mass="19589">MLVPKIYLYQLGLVLFALTANSIELSDKIHGEVCDKIKDGKFRGELIRCMKMMPLEVQIVWRICGAKYYNGTKPKCDYCEIVTEMCANPTYGRNVTDCVEKFEEEHHHPDSSLDSDIEGHEHSDSMDDHEDETEEEMHVVHDLSVLISKECLKKLFSSYNITIKEGGKGKE</sequence>
<name>A0AAV1Z928_9ARAC</name>
<dbReference type="EMBL" id="CAXIEN010000032">
    <property type="protein sequence ID" value="CAL1268218.1"/>
    <property type="molecule type" value="Genomic_DNA"/>
</dbReference>
<comment type="caution">
    <text evidence="3">The sequence shown here is derived from an EMBL/GenBank/DDBJ whole genome shotgun (WGS) entry which is preliminary data.</text>
</comment>
<evidence type="ECO:0000313" key="4">
    <source>
        <dbReference type="Proteomes" id="UP001497382"/>
    </source>
</evidence>
<feature type="signal peptide" evidence="2">
    <location>
        <begin position="1"/>
        <end position="22"/>
    </location>
</feature>
<protein>
    <submittedName>
        <fullName evidence="3">Uncharacterized protein</fullName>
    </submittedName>
</protein>
<keyword evidence="2" id="KW-0732">Signal</keyword>
<feature type="compositionally biased region" description="Basic and acidic residues" evidence="1">
    <location>
        <begin position="108"/>
        <end position="126"/>
    </location>
</feature>
<evidence type="ECO:0000313" key="3">
    <source>
        <dbReference type="EMBL" id="CAL1268218.1"/>
    </source>
</evidence>
<gene>
    <name evidence="3" type="ORF">LARSCL_LOCUS4058</name>
</gene>
<evidence type="ECO:0000256" key="2">
    <source>
        <dbReference type="SAM" id="SignalP"/>
    </source>
</evidence>
<proteinExistence type="predicted"/>
<feature type="chain" id="PRO_5043427164" evidence="2">
    <location>
        <begin position="23"/>
        <end position="171"/>
    </location>
</feature>
<organism evidence="3 4">
    <name type="scientific">Larinioides sclopetarius</name>
    <dbReference type="NCBI Taxonomy" id="280406"/>
    <lineage>
        <taxon>Eukaryota</taxon>
        <taxon>Metazoa</taxon>
        <taxon>Ecdysozoa</taxon>
        <taxon>Arthropoda</taxon>
        <taxon>Chelicerata</taxon>
        <taxon>Arachnida</taxon>
        <taxon>Araneae</taxon>
        <taxon>Araneomorphae</taxon>
        <taxon>Entelegynae</taxon>
        <taxon>Araneoidea</taxon>
        <taxon>Araneidae</taxon>
        <taxon>Larinioides</taxon>
    </lineage>
</organism>
<dbReference type="Proteomes" id="UP001497382">
    <property type="component" value="Unassembled WGS sequence"/>
</dbReference>
<reference evidence="3 4" key="1">
    <citation type="submission" date="2024-04" db="EMBL/GenBank/DDBJ databases">
        <authorList>
            <person name="Rising A."/>
            <person name="Reimegard J."/>
            <person name="Sonavane S."/>
            <person name="Akerstrom W."/>
            <person name="Nylinder S."/>
            <person name="Hedman E."/>
            <person name="Kallberg Y."/>
        </authorList>
    </citation>
    <scope>NUCLEOTIDE SEQUENCE [LARGE SCALE GENOMIC DNA]</scope>
</reference>